<dbReference type="InterPro" id="IPR027417">
    <property type="entry name" value="P-loop_NTPase"/>
</dbReference>
<feature type="binding site" evidence="10">
    <location>
        <begin position="11"/>
        <end position="18"/>
    </location>
    <ligand>
        <name>ATP</name>
        <dbReference type="ChEBI" id="CHEBI:30616"/>
    </ligand>
</feature>
<organism evidence="12 13">
    <name type="scientific">Paenibacillus vulneris</name>
    <dbReference type="NCBI Taxonomy" id="1133364"/>
    <lineage>
        <taxon>Bacteria</taxon>
        <taxon>Bacillati</taxon>
        <taxon>Bacillota</taxon>
        <taxon>Bacilli</taxon>
        <taxon>Bacillales</taxon>
        <taxon>Paenibacillaceae</taxon>
        <taxon>Paenibacillus</taxon>
    </lineage>
</organism>
<evidence type="ECO:0000256" key="3">
    <source>
        <dbReference type="ARBA" id="ARBA00017144"/>
    </source>
</evidence>
<evidence type="ECO:0000256" key="1">
    <source>
        <dbReference type="ARBA" id="ARBA00009776"/>
    </source>
</evidence>
<dbReference type="SUPFAM" id="SSF52540">
    <property type="entry name" value="P-loop containing nucleoside triphosphate hydrolases"/>
    <property type="match status" value="1"/>
</dbReference>
<protein>
    <recommendedName>
        <fullName evidence="3 10">Thymidylate kinase</fullName>
        <ecNumber evidence="2 10">2.7.4.9</ecNumber>
    </recommendedName>
    <alternativeName>
        <fullName evidence="10">dTMP kinase</fullName>
    </alternativeName>
</protein>
<evidence type="ECO:0000256" key="4">
    <source>
        <dbReference type="ARBA" id="ARBA00022679"/>
    </source>
</evidence>
<evidence type="ECO:0000313" key="12">
    <source>
        <dbReference type="EMBL" id="MFD1219365.1"/>
    </source>
</evidence>
<dbReference type="HAMAP" id="MF_00165">
    <property type="entry name" value="Thymidylate_kinase"/>
    <property type="match status" value="1"/>
</dbReference>
<evidence type="ECO:0000313" key="13">
    <source>
        <dbReference type="Proteomes" id="UP001597180"/>
    </source>
</evidence>
<keyword evidence="6 10" id="KW-0547">Nucleotide-binding</keyword>
<evidence type="ECO:0000256" key="8">
    <source>
        <dbReference type="ARBA" id="ARBA00022840"/>
    </source>
</evidence>
<dbReference type="Pfam" id="PF02223">
    <property type="entry name" value="Thymidylate_kin"/>
    <property type="match status" value="1"/>
</dbReference>
<keyword evidence="13" id="KW-1185">Reference proteome</keyword>
<dbReference type="RefSeq" id="WP_345593064.1">
    <property type="nucleotide sequence ID" value="NZ_BAABJG010000037.1"/>
</dbReference>
<keyword evidence="5 10" id="KW-0545">Nucleotide biosynthesis</keyword>
<dbReference type="Gene3D" id="3.40.50.300">
    <property type="entry name" value="P-loop containing nucleotide triphosphate hydrolases"/>
    <property type="match status" value="1"/>
</dbReference>
<comment type="similarity">
    <text evidence="1 10">Belongs to the thymidylate kinase family.</text>
</comment>
<accession>A0ABW3UFK7</accession>
<evidence type="ECO:0000256" key="9">
    <source>
        <dbReference type="ARBA" id="ARBA00048743"/>
    </source>
</evidence>
<feature type="domain" description="Thymidylate kinase-like" evidence="11">
    <location>
        <begin position="9"/>
        <end position="199"/>
    </location>
</feature>
<name>A0ABW3UFK7_9BACL</name>
<dbReference type="PANTHER" id="PTHR10344">
    <property type="entry name" value="THYMIDYLATE KINASE"/>
    <property type="match status" value="1"/>
</dbReference>
<dbReference type="InterPro" id="IPR039430">
    <property type="entry name" value="Thymidylate_kin-like_dom"/>
</dbReference>
<evidence type="ECO:0000256" key="10">
    <source>
        <dbReference type="HAMAP-Rule" id="MF_00165"/>
    </source>
</evidence>
<dbReference type="NCBIfam" id="TIGR00041">
    <property type="entry name" value="DTMP_kinase"/>
    <property type="match status" value="1"/>
</dbReference>
<keyword evidence="7 10" id="KW-0418">Kinase</keyword>
<comment type="caution">
    <text evidence="12">The sequence shown here is derived from an EMBL/GenBank/DDBJ whole genome shotgun (WGS) entry which is preliminary data.</text>
</comment>
<keyword evidence="4 10" id="KW-0808">Transferase</keyword>
<dbReference type="InterPro" id="IPR018095">
    <property type="entry name" value="Thymidylate_kin_CS"/>
</dbReference>
<evidence type="ECO:0000256" key="5">
    <source>
        <dbReference type="ARBA" id="ARBA00022727"/>
    </source>
</evidence>
<dbReference type="GO" id="GO:0004798">
    <property type="term" value="F:dTMP kinase activity"/>
    <property type="evidence" value="ECO:0007669"/>
    <property type="project" value="UniProtKB-EC"/>
</dbReference>
<proteinExistence type="inferred from homology"/>
<dbReference type="EC" id="2.7.4.9" evidence="2 10"/>
<evidence type="ECO:0000259" key="11">
    <source>
        <dbReference type="Pfam" id="PF02223"/>
    </source>
</evidence>
<evidence type="ECO:0000256" key="6">
    <source>
        <dbReference type="ARBA" id="ARBA00022741"/>
    </source>
</evidence>
<dbReference type="CDD" id="cd01672">
    <property type="entry name" value="TMPK"/>
    <property type="match status" value="1"/>
</dbReference>
<sequence>MQKGYFITVEGGEGAGKTSVIELMTQYLSTLGLEIVSSREPGGIDIAEQIRAIILDKSNTKMEGRTEALLYAAARRQHFVEKIQPSLAQGKVFICDRFIDSSLAYQGHARGLGMDEVLTINQFAIENVFPDLTIYLDVNPEEGLRRIHARSDREINRLDLESLAFHQKVREGYLILADRFPDRIVRIDANGGIDKVYESVKGCLDSRFKKSSEAD</sequence>
<dbReference type="EMBL" id="JBHTLU010000010">
    <property type="protein sequence ID" value="MFD1219365.1"/>
    <property type="molecule type" value="Genomic_DNA"/>
</dbReference>
<gene>
    <name evidence="10 12" type="primary">tmk</name>
    <name evidence="12" type="ORF">ACFQ4B_04485</name>
</gene>
<evidence type="ECO:0000256" key="7">
    <source>
        <dbReference type="ARBA" id="ARBA00022777"/>
    </source>
</evidence>
<reference evidence="13" key="1">
    <citation type="journal article" date="2019" name="Int. J. Syst. Evol. Microbiol.">
        <title>The Global Catalogue of Microorganisms (GCM) 10K type strain sequencing project: providing services to taxonomists for standard genome sequencing and annotation.</title>
        <authorList>
            <consortium name="The Broad Institute Genomics Platform"/>
            <consortium name="The Broad Institute Genome Sequencing Center for Infectious Disease"/>
            <person name="Wu L."/>
            <person name="Ma J."/>
        </authorList>
    </citation>
    <scope>NUCLEOTIDE SEQUENCE [LARGE SCALE GENOMIC DNA]</scope>
    <source>
        <strain evidence="13">CCUG 53270</strain>
    </source>
</reference>
<dbReference type="InterPro" id="IPR018094">
    <property type="entry name" value="Thymidylate_kinase"/>
</dbReference>
<dbReference type="PANTHER" id="PTHR10344:SF4">
    <property type="entry name" value="UMP-CMP KINASE 2, MITOCHONDRIAL"/>
    <property type="match status" value="1"/>
</dbReference>
<comment type="function">
    <text evidence="10">Phosphorylation of dTMP to form dTDP in both de novo and salvage pathways of dTTP synthesis.</text>
</comment>
<dbReference type="PROSITE" id="PS01331">
    <property type="entry name" value="THYMIDYLATE_KINASE"/>
    <property type="match status" value="1"/>
</dbReference>
<keyword evidence="8 10" id="KW-0067">ATP-binding</keyword>
<comment type="catalytic activity">
    <reaction evidence="9 10">
        <text>dTMP + ATP = dTDP + ADP</text>
        <dbReference type="Rhea" id="RHEA:13517"/>
        <dbReference type="ChEBI" id="CHEBI:30616"/>
        <dbReference type="ChEBI" id="CHEBI:58369"/>
        <dbReference type="ChEBI" id="CHEBI:63528"/>
        <dbReference type="ChEBI" id="CHEBI:456216"/>
        <dbReference type="EC" id="2.7.4.9"/>
    </reaction>
</comment>
<evidence type="ECO:0000256" key="2">
    <source>
        <dbReference type="ARBA" id="ARBA00012980"/>
    </source>
</evidence>
<dbReference type="Proteomes" id="UP001597180">
    <property type="component" value="Unassembled WGS sequence"/>
</dbReference>